<evidence type="ECO:0000256" key="13">
    <source>
        <dbReference type="HAMAP-Rule" id="MF_01849"/>
    </source>
</evidence>
<feature type="binding site" evidence="13">
    <location>
        <position position="178"/>
    </location>
    <ligand>
        <name>[4Fe-4S] cluster</name>
        <dbReference type="ChEBI" id="CHEBI:49883"/>
        <note>4Fe-4S-S-AdoMet</note>
    </ligand>
</feature>
<dbReference type="GO" id="GO:0019843">
    <property type="term" value="F:rRNA binding"/>
    <property type="evidence" value="ECO:0007669"/>
    <property type="project" value="UniProtKB-UniRule"/>
</dbReference>
<comment type="cofactor">
    <cofactor evidence="13">
        <name>[4Fe-4S] cluster</name>
        <dbReference type="ChEBI" id="CHEBI:49883"/>
    </cofactor>
    <text evidence="13">Binds 1 [4Fe-4S] cluster. The cluster is coordinated with 3 cysteines and an exchangeable S-adenosyl-L-methionine.</text>
</comment>
<evidence type="ECO:0000256" key="3">
    <source>
        <dbReference type="ARBA" id="ARBA00022490"/>
    </source>
</evidence>
<evidence type="ECO:0000256" key="9">
    <source>
        <dbReference type="ARBA" id="ARBA00022723"/>
    </source>
</evidence>
<dbReference type="InterPro" id="IPR048641">
    <property type="entry name" value="RlmN_N"/>
</dbReference>
<comment type="caution">
    <text evidence="13">Lacks conserved residue(s) required for the propagation of feature annotation.</text>
</comment>
<comment type="similarity">
    <text evidence="13">Belongs to the radical SAM superfamily. RlmN family.</text>
</comment>
<dbReference type="NCBIfam" id="TIGR00048">
    <property type="entry name" value="rRNA_mod_RlmN"/>
    <property type="match status" value="1"/>
</dbReference>
<protein>
    <recommendedName>
        <fullName evidence="13">Probable dual-specificity RNA methyltransferase RlmN</fullName>
        <ecNumber evidence="13">2.1.1.192</ecNumber>
    </recommendedName>
    <alternativeName>
        <fullName evidence="13">23S rRNA (adenine(2503)-C(2))-methyltransferase</fullName>
    </alternativeName>
    <alternativeName>
        <fullName evidence="13">23S rRNA m2A2503 methyltransferase</fullName>
    </alternativeName>
    <alternativeName>
        <fullName evidence="13">Ribosomal RNA large subunit methyltransferase N</fullName>
    </alternativeName>
    <alternativeName>
        <fullName evidence="13">tRNA (adenine(37)-C(2))-methyltransferase</fullName>
    </alternativeName>
    <alternativeName>
        <fullName evidence="13">tRNA m2A37 methyltransferase</fullName>
    </alternativeName>
</protein>
<dbReference type="PANTHER" id="PTHR30544:SF5">
    <property type="entry name" value="RADICAL SAM CORE DOMAIN-CONTAINING PROTEIN"/>
    <property type="match status" value="1"/>
</dbReference>
<feature type="active site" description="Proton acceptor" evidence="13">
    <location>
        <position position="151"/>
    </location>
</feature>
<comment type="subcellular location">
    <subcellularLocation>
        <location evidence="1 13">Cytoplasm</location>
    </subcellularLocation>
</comment>
<dbReference type="InterPro" id="IPR013785">
    <property type="entry name" value="Aldolase_TIM"/>
</dbReference>
<dbReference type="KEGG" id="bsed:DN745_07400"/>
<keyword evidence="16" id="KW-1185">Reference proteome</keyword>
<dbReference type="Proteomes" id="UP000249799">
    <property type="component" value="Chromosome"/>
</dbReference>
<dbReference type="InterPro" id="IPR027492">
    <property type="entry name" value="RNA_MTrfase_RlmN"/>
</dbReference>
<evidence type="ECO:0000256" key="5">
    <source>
        <dbReference type="ARBA" id="ARBA00022603"/>
    </source>
</evidence>
<dbReference type="CDD" id="cd01335">
    <property type="entry name" value="Radical_SAM"/>
    <property type="match status" value="1"/>
</dbReference>
<dbReference type="GO" id="GO:0000049">
    <property type="term" value="F:tRNA binding"/>
    <property type="evidence" value="ECO:0007669"/>
    <property type="project" value="UniProtKB-UniRule"/>
</dbReference>
<comment type="catalytic activity">
    <reaction evidence="13">
        <text>adenosine(37) in tRNA + 2 reduced [2Fe-2S]-[ferredoxin] + 2 S-adenosyl-L-methionine = 2-methyladenosine(37) in tRNA + 5'-deoxyadenosine + L-methionine + 2 oxidized [2Fe-2S]-[ferredoxin] + S-adenosyl-L-homocysteine</text>
        <dbReference type="Rhea" id="RHEA:43332"/>
        <dbReference type="Rhea" id="RHEA-COMP:10000"/>
        <dbReference type="Rhea" id="RHEA-COMP:10001"/>
        <dbReference type="Rhea" id="RHEA-COMP:10162"/>
        <dbReference type="Rhea" id="RHEA-COMP:10485"/>
        <dbReference type="ChEBI" id="CHEBI:17319"/>
        <dbReference type="ChEBI" id="CHEBI:33737"/>
        <dbReference type="ChEBI" id="CHEBI:33738"/>
        <dbReference type="ChEBI" id="CHEBI:57844"/>
        <dbReference type="ChEBI" id="CHEBI:57856"/>
        <dbReference type="ChEBI" id="CHEBI:59789"/>
        <dbReference type="ChEBI" id="CHEBI:74411"/>
        <dbReference type="ChEBI" id="CHEBI:74497"/>
        <dbReference type="EC" id="2.1.1.192"/>
    </reaction>
</comment>
<dbReference type="GO" id="GO:0070475">
    <property type="term" value="P:rRNA base methylation"/>
    <property type="evidence" value="ECO:0007669"/>
    <property type="project" value="UniProtKB-UniRule"/>
</dbReference>
<feature type="binding site" evidence="13">
    <location>
        <position position="253"/>
    </location>
    <ligand>
        <name>S-adenosyl-L-methionine</name>
        <dbReference type="ChEBI" id="CHEBI:59789"/>
    </ligand>
</feature>
<reference evidence="15 16" key="1">
    <citation type="submission" date="2018-06" db="EMBL/GenBank/DDBJ databases">
        <title>Lujinxingia sediminis gen. nov. sp. nov., a new facultative anaerobic member of the class Deltaproteobacteria, and proposal of Lujinxingaceae fam. nov.</title>
        <authorList>
            <person name="Guo L.-Y."/>
            <person name="Li C.-M."/>
            <person name="Wang S."/>
            <person name="Du Z.-J."/>
        </authorList>
    </citation>
    <scope>NUCLEOTIDE SEQUENCE [LARGE SCALE GENOMIC DNA]</scope>
    <source>
        <strain evidence="15 16">FA350</strain>
    </source>
</reference>
<evidence type="ECO:0000256" key="6">
    <source>
        <dbReference type="ARBA" id="ARBA00022679"/>
    </source>
</evidence>
<dbReference type="InterPro" id="IPR004383">
    <property type="entry name" value="rRNA_lsu_MTrfase_RlmN/Cfr"/>
</dbReference>
<dbReference type="EMBL" id="CP030032">
    <property type="protein sequence ID" value="AWV89172.1"/>
    <property type="molecule type" value="Genomic_DNA"/>
</dbReference>
<dbReference type="GO" id="GO:0005737">
    <property type="term" value="C:cytoplasm"/>
    <property type="evidence" value="ECO:0007669"/>
    <property type="project" value="UniProtKB-SubCell"/>
</dbReference>
<dbReference type="RefSeq" id="WP_111333458.1">
    <property type="nucleotide sequence ID" value="NZ_CP030032.1"/>
</dbReference>
<evidence type="ECO:0000256" key="7">
    <source>
        <dbReference type="ARBA" id="ARBA00022691"/>
    </source>
</evidence>
<dbReference type="SMART" id="SM00729">
    <property type="entry name" value="Elp3"/>
    <property type="match status" value="1"/>
</dbReference>
<feature type="binding site" evidence="13">
    <location>
        <position position="171"/>
    </location>
    <ligand>
        <name>[4Fe-4S] cluster</name>
        <dbReference type="ChEBI" id="CHEBI:49883"/>
        <note>4Fe-4S-S-AdoMet</note>
    </ligand>
</feature>
<feature type="compositionally biased region" description="Polar residues" evidence="14">
    <location>
        <begin position="1"/>
        <end position="16"/>
    </location>
</feature>
<feature type="binding site" evidence="13">
    <location>
        <position position="351"/>
    </location>
    <ligand>
        <name>S-adenosyl-L-methionine</name>
        <dbReference type="ChEBI" id="CHEBI:59789"/>
    </ligand>
</feature>
<dbReference type="Gene3D" id="3.20.20.70">
    <property type="entry name" value="Aldolase class I"/>
    <property type="match status" value="1"/>
</dbReference>
<feature type="binding site" evidence="13">
    <location>
        <position position="175"/>
    </location>
    <ligand>
        <name>[4Fe-4S] cluster</name>
        <dbReference type="ChEBI" id="CHEBI:49883"/>
        <note>4Fe-4S-S-AdoMet</note>
    </ligand>
</feature>
<dbReference type="FunFam" id="3.20.20.70:FF:000014">
    <property type="entry name" value="Probable dual-specificity RNA methyltransferase RlmN"/>
    <property type="match status" value="1"/>
</dbReference>
<evidence type="ECO:0000256" key="2">
    <source>
        <dbReference type="ARBA" id="ARBA00022485"/>
    </source>
</evidence>
<feature type="region of interest" description="Disordered" evidence="14">
    <location>
        <begin position="1"/>
        <end position="31"/>
    </location>
</feature>
<evidence type="ECO:0000256" key="10">
    <source>
        <dbReference type="ARBA" id="ARBA00023004"/>
    </source>
</evidence>
<evidence type="ECO:0000256" key="12">
    <source>
        <dbReference type="ARBA" id="ARBA00023157"/>
    </source>
</evidence>
<dbReference type="Pfam" id="PF04055">
    <property type="entry name" value="Radical_SAM"/>
    <property type="match status" value="1"/>
</dbReference>
<gene>
    <name evidence="13 15" type="primary">rlmN</name>
    <name evidence="15" type="ORF">DN745_07400</name>
</gene>
<keyword evidence="5 13" id="KW-0489">Methyltransferase</keyword>
<evidence type="ECO:0000256" key="8">
    <source>
        <dbReference type="ARBA" id="ARBA00022694"/>
    </source>
</evidence>
<evidence type="ECO:0000256" key="11">
    <source>
        <dbReference type="ARBA" id="ARBA00023014"/>
    </source>
</evidence>
<dbReference type="PIRSF" id="PIRSF006004">
    <property type="entry name" value="CHP00048"/>
    <property type="match status" value="1"/>
</dbReference>
<dbReference type="GO" id="GO:0070040">
    <property type="term" value="F:rRNA (adenine(2503)-C2-)-methyltransferase activity"/>
    <property type="evidence" value="ECO:0007669"/>
    <property type="project" value="UniProtKB-UniRule"/>
</dbReference>
<dbReference type="HAMAP" id="MF_01849">
    <property type="entry name" value="RNA_methyltr_RlmN"/>
    <property type="match status" value="1"/>
</dbReference>
<evidence type="ECO:0000313" key="16">
    <source>
        <dbReference type="Proteomes" id="UP000249799"/>
    </source>
</evidence>
<dbReference type="InterPro" id="IPR007197">
    <property type="entry name" value="rSAM"/>
</dbReference>
<proteinExistence type="inferred from homology"/>
<dbReference type="GO" id="GO:0051539">
    <property type="term" value="F:4 iron, 4 sulfur cluster binding"/>
    <property type="evidence" value="ECO:0007669"/>
    <property type="project" value="UniProtKB-UniRule"/>
</dbReference>
<dbReference type="Pfam" id="PF21016">
    <property type="entry name" value="RlmN_N"/>
    <property type="match status" value="1"/>
</dbReference>
<name>A0A2Z4FJS4_9DELT</name>
<feature type="binding site" evidence="13">
    <location>
        <begin position="275"/>
        <end position="277"/>
    </location>
    <ligand>
        <name>S-adenosyl-L-methionine</name>
        <dbReference type="ChEBI" id="CHEBI:59789"/>
    </ligand>
</feature>
<keyword evidence="9 13" id="KW-0479">Metal-binding</keyword>
<dbReference type="SUPFAM" id="SSF102114">
    <property type="entry name" value="Radical SAM enzymes"/>
    <property type="match status" value="1"/>
</dbReference>
<dbReference type="EC" id="2.1.1.192" evidence="13"/>
<dbReference type="InterPro" id="IPR058240">
    <property type="entry name" value="rSAM_sf"/>
</dbReference>
<sequence length="425" mass="48017">MSSETINKSNSESASGDVQEAAPESNPGPSQYVLDAIETLHALEKKLKEDPSATLEPAERINLLDFSIEELQELVTEGMGERKFRANQLFGWMYARLARDFSEMTNLSKDFRTRLENVTRLAPIEFLGVQRTGADGTSKLTFKCDDNAIIETVLIPSENRNTLCISSQVGCAMGCTFCFTAKMGLRRHLTTAEIVGQVVLARQHLSEEFGRIGNIVFMGMGEPLHNYDNVLRTVHLLTHVDGLDFSRRRVTISTSGLVPQLRKLGHDADVQLAISLNGTNDEQRGQLMPVNDRWNIQELLDCVREYPLEKRQRVTFEFVMLKDITDRMEDAKRLADLVQDLPCKVNLIPFNPHPGTPFETPDEAQIDRFQAYLIKRGIHVLRRATRGRDEMAACGQLGKPGDRKLPAHLRKRLKMFHEQKEAQQG</sequence>
<dbReference type="GO" id="GO:0030488">
    <property type="term" value="P:tRNA methylation"/>
    <property type="evidence" value="ECO:0007669"/>
    <property type="project" value="UniProtKB-UniRule"/>
</dbReference>
<dbReference type="SFLD" id="SFLDS00029">
    <property type="entry name" value="Radical_SAM"/>
    <property type="match status" value="1"/>
</dbReference>
<dbReference type="OrthoDB" id="9793973at2"/>
<evidence type="ECO:0000256" key="14">
    <source>
        <dbReference type="SAM" id="MobiDB-lite"/>
    </source>
</evidence>
<keyword evidence="12 13" id="KW-1015">Disulfide bond</keyword>
<dbReference type="InterPro" id="IPR040072">
    <property type="entry name" value="Methyltransferase_A"/>
</dbReference>
<organism evidence="15 16">
    <name type="scientific">Bradymonas sediminis</name>
    <dbReference type="NCBI Taxonomy" id="1548548"/>
    <lineage>
        <taxon>Bacteria</taxon>
        <taxon>Deltaproteobacteria</taxon>
        <taxon>Bradymonadales</taxon>
        <taxon>Bradymonadaceae</taxon>
        <taxon>Bradymonas</taxon>
    </lineage>
</organism>
<dbReference type="GO" id="GO:0002935">
    <property type="term" value="F:tRNA (adenine(37)-C2)-methyltransferase activity"/>
    <property type="evidence" value="ECO:0007669"/>
    <property type="project" value="UniProtKB-UniRule"/>
</dbReference>
<keyword evidence="11 13" id="KW-0411">Iron-sulfur</keyword>
<keyword evidence="8 13" id="KW-0819">tRNA processing</keyword>
<dbReference type="AlphaFoldDB" id="A0A2Z4FJS4"/>
<feature type="binding site" evidence="13">
    <location>
        <begin position="221"/>
        <end position="222"/>
    </location>
    <ligand>
        <name>S-adenosyl-L-methionine</name>
        <dbReference type="ChEBI" id="CHEBI:59789"/>
    </ligand>
</feature>
<keyword evidence="3 13" id="KW-0963">Cytoplasm</keyword>
<evidence type="ECO:0000256" key="1">
    <source>
        <dbReference type="ARBA" id="ARBA00004496"/>
    </source>
</evidence>
<comment type="miscellaneous">
    <text evidence="13">Reaction proceeds by a ping-pong mechanism involving intermediate methylation of a conserved cysteine residue.</text>
</comment>
<feature type="active site" description="S-methylcysteine intermediate" evidence="13">
    <location>
        <position position="394"/>
    </location>
</feature>
<evidence type="ECO:0000256" key="4">
    <source>
        <dbReference type="ARBA" id="ARBA00022552"/>
    </source>
</evidence>
<dbReference type="InterPro" id="IPR006638">
    <property type="entry name" value="Elp3/MiaA/NifB-like_rSAM"/>
</dbReference>
<dbReference type="PROSITE" id="PS51918">
    <property type="entry name" value="RADICAL_SAM"/>
    <property type="match status" value="1"/>
</dbReference>
<keyword evidence="10 13" id="KW-0408">Iron</keyword>
<keyword evidence="7 13" id="KW-0949">S-adenosyl-L-methionine</keyword>
<keyword evidence="2 13" id="KW-0004">4Fe-4S</keyword>
<comment type="catalytic activity">
    <reaction evidence="13">
        <text>adenosine(2503) in 23S rRNA + 2 reduced [2Fe-2S]-[ferredoxin] + 2 S-adenosyl-L-methionine = 2-methyladenosine(2503) in 23S rRNA + 5'-deoxyadenosine + L-methionine + 2 oxidized [2Fe-2S]-[ferredoxin] + S-adenosyl-L-homocysteine</text>
        <dbReference type="Rhea" id="RHEA:42916"/>
        <dbReference type="Rhea" id="RHEA-COMP:10000"/>
        <dbReference type="Rhea" id="RHEA-COMP:10001"/>
        <dbReference type="Rhea" id="RHEA-COMP:10152"/>
        <dbReference type="Rhea" id="RHEA-COMP:10282"/>
        <dbReference type="ChEBI" id="CHEBI:17319"/>
        <dbReference type="ChEBI" id="CHEBI:33737"/>
        <dbReference type="ChEBI" id="CHEBI:33738"/>
        <dbReference type="ChEBI" id="CHEBI:57844"/>
        <dbReference type="ChEBI" id="CHEBI:57856"/>
        <dbReference type="ChEBI" id="CHEBI:59789"/>
        <dbReference type="ChEBI" id="CHEBI:74411"/>
        <dbReference type="ChEBI" id="CHEBI:74497"/>
        <dbReference type="EC" id="2.1.1.192"/>
    </reaction>
</comment>
<dbReference type="Gene3D" id="1.10.150.530">
    <property type="match status" value="1"/>
</dbReference>
<comment type="function">
    <text evidence="13">Specifically methylates position 2 of adenine 2503 in 23S rRNA and position 2 of adenine 37 in tRNAs.</text>
</comment>
<dbReference type="GO" id="GO:0046872">
    <property type="term" value="F:metal ion binding"/>
    <property type="evidence" value="ECO:0007669"/>
    <property type="project" value="UniProtKB-KW"/>
</dbReference>
<dbReference type="SFLD" id="SFLDF00275">
    <property type="entry name" value="adenosine_C2_methyltransferase"/>
    <property type="match status" value="1"/>
</dbReference>
<keyword evidence="4 13" id="KW-0698">rRNA processing</keyword>
<evidence type="ECO:0000313" key="15">
    <source>
        <dbReference type="EMBL" id="AWV89172.1"/>
    </source>
</evidence>
<dbReference type="SFLD" id="SFLDG01062">
    <property type="entry name" value="methyltransferase_(Class_A)"/>
    <property type="match status" value="1"/>
</dbReference>
<accession>A0A2Z4FJS4</accession>
<keyword evidence="6 13" id="KW-0808">Transferase</keyword>
<dbReference type="PANTHER" id="PTHR30544">
    <property type="entry name" value="23S RRNA METHYLTRANSFERASE"/>
    <property type="match status" value="1"/>
</dbReference>